<feature type="transmembrane region" description="Helical" evidence="1">
    <location>
        <begin position="193"/>
        <end position="213"/>
    </location>
</feature>
<keyword evidence="1" id="KW-1133">Transmembrane helix</keyword>
<evidence type="ECO:0000313" key="3">
    <source>
        <dbReference type="Proteomes" id="UP000050544"/>
    </source>
</evidence>
<feature type="transmembrane region" description="Helical" evidence="1">
    <location>
        <begin position="251"/>
        <end position="269"/>
    </location>
</feature>
<comment type="caution">
    <text evidence="2">The sequence shown here is derived from an EMBL/GenBank/DDBJ whole genome shotgun (WGS) entry which is preliminary data.</text>
</comment>
<evidence type="ECO:0000313" key="2">
    <source>
        <dbReference type="EMBL" id="KPL83378.1"/>
    </source>
</evidence>
<sequence>MLATLVLTVLFASIPLPGGDDWEVFRAAVQRTIHRQTIYGVKLGTLQTNYYYPPWVLVLLLIPGLLPFNWGLALTRALSLILAVVIAWRFRTSLIKQILALLSPPMLYIMLHGQVDVLILAIMIFLPPSWWLIGSITKPQVTLAFLFGIPRKDWLRAVLIAAMVGLVSFLIFGPWPLALLNQPRGIIYLGHNIWGGLWPYNVPIGLALVFFATQKQDLRFIVAASPFFMPYAAMSSLIGPWITLSNLLEDWQAAVVLIAWWAASFYRFLF</sequence>
<feature type="transmembrane region" description="Helical" evidence="1">
    <location>
        <begin position="73"/>
        <end position="91"/>
    </location>
</feature>
<keyword evidence="3" id="KW-1185">Reference proteome</keyword>
<keyword evidence="1" id="KW-0812">Transmembrane</keyword>
<evidence type="ECO:0000256" key="1">
    <source>
        <dbReference type="SAM" id="Phobius"/>
    </source>
</evidence>
<feature type="transmembrane region" description="Helical" evidence="1">
    <location>
        <begin position="220"/>
        <end position="239"/>
    </location>
</feature>
<reference evidence="2 3" key="1">
    <citation type="submission" date="2015-07" db="EMBL/GenBank/DDBJ databases">
        <title>Whole genome sequence of Thermanaerothrix daxensis DSM 23592.</title>
        <authorList>
            <person name="Hemp J."/>
            <person name="Ward L.M."/>
            <person name="Pace L.A."/>
            <person name="Fischer W.W."/>
        </authorList>
    </citation>
    <scope>NUCLEOTIDE SEQUENCE [LARGE SCALE GENOMIC DNA]</scope>
    <source>
        <strain evidence="2 3">GNS-1</strain>
    </source>
</reference>
<dbReference type="AlphaFoldDB" id="A0A0N8GQD3"/>
<evidence type="ECO:0008006" key="4">
    <source>
        <dbReference type="Google" id="ProtNLM"/>
    </source>
</evidence>
<keyword evidence="1" id="KW-0472">Membrane</keyword>
<feature type="transmembrane region" description="Helical" evidence="1">
    <location>
        <begin position="154"/>
        <end position="173"/>
    </location>
</feature>
<gene>
    <name evidence="2" type="ORF">SE15_06760</name>
</gene>
<proteinExistence type="predicted"/>
<feature type="transmembrane region" description="Helical" evidence="1">
    <location>
        <begin position="111"/>
        <end position="133"/>
    </location>
</feature>
<organism evidence="2 3">
    <name type="scientific">Thermanaerothrix daxensis</name>
    <dbReference type="NCBI Taxonomy" id="869279"/>
    <lineage>
        <taxon>Bacteria</taxon>
        <taxon>Bacillati</taxon>
        <taxon>Chloroflexota</taxon>
        <taxon>Anaerolineae</taxon>
        <taxon>Anaerolineales</taxon>
        <taxon>Anaerolineaceae</taxon>
        <taxon>Thermanaerothrix</taxon>
    </lineage>
</organism>
<feature type="transmembrane region" description="Helical" evidence="1">
    <location>
        <begin position="50"/>
        <end position="66"/>
    </location>
</feature>
<name>A0A0N8GQD3_9CHLR</name>
<accession>A0A0N8GQD3</accession>
<protein>
    <recommendedName>
        <fullName evidence="4">Glycosyltransferase RgtA/B/C/D-like domain-containing protein</fullName>
    </recommendedName>
</protein>
<dbReference type="Proteomes" id="UP000050544">
    <property type="component" value="Unassembled WGS sequence"/>
</dbReference>
<dbReference type="EMBL" id="LGKO01000003">
    <property type="protein sequence ID" value="KPL83378.1"/>
    <property type="molecule type" value="Genomic_DNA"/>
</dbReference>